<dbReference type="CDD" id="cd00560">
    <property type="entry name" value="PanC"/>
    <property type="match status" value="1"/>
</dbReference>
<dbReference type="Pfam" id="PF02569">
    <property type="entry name" value="Pantoate_ligase"/>
    <property type="match status" value="1"/>
</dbReference>
<reference evidence="14" key="1">
    <citation type="submission" date="2024-06" db="EMBL/GenBank/DDBJ databases">
        <title>Draft Genome Sequence of Deinococcus sonorensis Type Strain KR-87, a Biofilm Producing Representative of the Genus Deinococcus.</title>
        <authorList>
            <person name="Boren L.S."/>
            <person name="Grosso R.A."/>
            <person name="Hugenberg-Cox A.N."/>
            <person name="Hill J.T.E."/>
            <person name="Albert C.M."/>
            <person name="Tuohy J.M."/>
        </authorList>
    </citation>
    <scope>NUCLEOTIDE SEQUENCE</scope>
    <source>
        <strain evidence="14">KR-87</strain>
    </source>
</reference>
<comment type="subunit">
    <text evidence="13">Homodimer.</text>
</comment>
<comment type="catalytic activity">
    <reaction evidence="11 13">
        <text>(R)-pantoate + beta-alanine + ATP = (R)-pantothenate + AMP + diphosphate + H(+)</text>
        <dbReference type="Rhea" id="RHEA:10912"/>
        <dbReference type="ChEBI" id="CHEBI:15378"/>
        <dbReference type="ChEBI" id="CHEBI:15980"/>
        <dbReference type="ChEBI" id="CHEBI:29032"/>
        <dbReference type="ChEBI" id="CHEBI:30616"/>
        <dbReference type="ChEBI" id="CHEBI:33019"/>
        <dbReference type="ChEBI" id="CHEBI:57966"/>
        <dbReference type="ChEBI" id="CHEBI:456215"/>
        <dbReference type="EC" id="6.3.2.1"/>
    </reaction>
</comment>
<evidence type="ECO:0000256" key="12">
    <source>
        <dbReference type="ARBA" id="ARBA00055042"/>
    </source>
</evidence>
<dbReference type="PANTHER" id="PTHR21299">
    <property type="entry name" value="CYTIDYLATE KINASE/PANTOATE-BETA-ALANINE LIGASE"/>
    <property type="match status" value="1"/>
</dbReference>
<evidence type="ECO:0000256" key="5">
    <source>
        <dbReference type="ARBA" id="ARBA00014155"/>
    </source>
</evidence>
<feature type="binding site" evidence="13">
    <location>
        <position position="184"/>
    </location>
    <ligand>
        <name>ATP</name>
        <dbReference type="ChEBI" id="CHEBI:30616"/>
    </ligand>
</feature>
<dbReference type="AlphaFoldDB" id="A0AAU7U7B9"/>
<keyword evidence="8 13" id="KW-0566">Pantothenate biosynthesis</keyword>
<dbReference type="SUPFAM" id="SSF52374">
    <property type="entry name" value="Nucleotidylyl transferase"/>
    <property type="match status" value="1"/>
</dbReference>
<feature type="binding site" evidence="13">
    <location>
        <position position="161"/>
    </location>
    <ligand>
        <name>(R)-pantoate</name>
        <dbReference type="ChEBI" id="CHEBI:15980"/>
    </ligand>
</feature>
<comment type="miscellaneous">
    <text evidence="13">The reaction proceeds by a bi uni uni bi ping pong mechanism.</text>
</comment>
<feature type="binding site" evidence="13">
    <location>
        <position position="69"/>
    </location>
    <ligand>
        <name>beta-alanine</name>
        <dbReference type="ChEBI" id="CHEBI:57966"/>
    </ligand>
</feature>
<organism evidence="14">
    <name type="scientific">Deinococcus sonorensis KR-87</name>
    <dbReference type="NCBI Taxonomy" id="694439"/>
    <lineage>
        <taxon>Bacteria</taxon>
        <taxon>Thermotogati</taxon>
        <taxon>Deinococcota</taxon>
        <taxon>Deinococci</taxon>
        <taxon>Deinococcales</taxon>
        <taxon>Deinococcaceae</taxon>
        <taxon>Deinococcus</taxon>
    </lineage>
</organism>
<evidence type="ECO:0000256" key="2">
    <source>
        <dbReference type="ARBA" id="ARBA00004990"/>
    </source>
</evidence>
<dbReference type="EMBL" id="CP158299">
    <property type="protein sequence ID" value="XBV84364.1"/>
    <property type="molecule type" value="Genomic_DNA"/>
</dbReference>
<name>A0AAU7U7B9_9DEIO</name>
<dbReference type="NCBIfam" id="TIGR00018">
    <property type="entry name" value="panC"/>
    <property type="match status" value="1"/>
</dbReference>
<evidence type="ECO:0000256" key="10">
    <source>
        <dbReference type="ARBA" id="ARBA00022840"/>
    </source>
</evidence>
<dbReference type="InterPro" id="IPR014729">
    <property type="entry name" value="Rossmann-like_a/b/a_fold"/>
</dbReference>
<feature type="active site" description="Proton donor" evidence="13">
    <location>
        <position position="45"/>
    </location>
</feature>
<gene>
    <name evidence="13 14" type="primary">panC</name>
    <name evidence="14" type="ORF">ABOD76_13030</name>
</gene>
<evidence type="ECO:0000256" key="7">
    <source>
        <dbReference type="ARBA" id="ARBA00022598"/>
    </source>
</evidence>
<feature type="binding site" evidence="13">
    <location>
        <begin position="155"/>
        <end position="158"/>
    </location>
    <ligand>
        <name>ATP</name>
        <dbReference type="ChEBI" id="CHEBI:30616"/>
    </ligand>
</feature>
<dbReference type="FunFam" id="3.40.50.620:FF:000114">
    <property type="entry name" value="Pantothenate synthetase"/>
    <property type="match status" value="1"/>
</dbReference>
<evidence type="ECO:0000256" key="6">
    <source>
        <dbReference type="ARBA" id="ARBA00022490"/>
    </source>
</evidence>
<dbReference type="GO" id="GO:0005829">
    <property type="term" value="C:cytosol"/>
    <property type="evidence" value="ECO:0007669"/>
    <property type="project" value="TreeGrafter"/>
</dbReference>
<accession>A0AAU7U7B9</accession>
<dbReference type="GO" id="GO:0004592">
    <property type="term" value="F:pantoate-beta-alanine ligase activity"/>
    <property type="evidence" value="ECO:0007669"/>
    <property type="project" value="UniProtKB-UniRule"/>
</dbReference>
<keyword evidence="9 13" id="KW-0547">Nucleotide-binding</keyword>
<dbReference type="KEGG" id="dsc:ABOD76_13030"/>
<comment type="pathway">
    <text evidence="2 13">Cofactor biosynthesis; (R)-pantothenate biosynthesis; (R)-pantothenate from (R)-pantoate and beta-alanine: step 1/1.</text>
</comment>
<evidence type="ECO:0000256" key="13">
    <source>
        <dbReference type="HAMAP-Rule" id="MF_00158"/>
    </source>
</evidence>
<evidence type="ECO:0000256" key="11">
    <source>
        <dbReference type="ARBA" id="ARBA00048258"/>
    </source>
</evidence>
<evidence type="ECO:0000256" key="8">
    <source>
        <dbReference type="ARBA" id="ARBA00022655"/>
    </source>
</evidence>
<evidence type="ECO:0000256" key="9">
    <source>
        <dbReference type="ARBA" id="ARBA00022741"/>
    </source>
</evidence>
<dbReference type="Gene3D" id="3.40.50.620">
    <property type="entry name" value="HUPs"/>
    <property type="match status" value="1"/>
</dbReference>
<dbReference type="EC" id="6.3.2.1" evidence="4 13"/>
<dbReference type="RefSeq" id="WP_350242401.1">
    <property type="nucleotide sequence ID" value="NZ_CP158299.1"/>
</dbReference>
<dbReference type="InterPro" id="IPR042176">
    <property type="entry name" value="Pantoate_ligase_C"/>
</dbReference>
<keyword evidence="7 13" id="KW-0436">Ligase</keyword>
<dbReference type="PANTHER" id="PTHR21299:SF1">
    <property type="entry name" value="PANTOATE--BETA-ALANINE LIGASE"/>
    <property type="match status" value="1"/>
</dbReference>
<keyword evidence="6 13" id="KW-0963">Cytoplasm</keyword>
<dbReference type="GO" id="GO:0015940">
    <property type="term" value="P:pantothenate biosynthetic process"/>
    <property type="evidence" value="ECO:0007669"/>
    <property type="project" value="UniProtKB-UniRule"/>
</dbReference>
<evidence type="ECO:0000256" key="3">
    <source>
        <dbReference type="ARBA" id="ARBA00009256"/>
    </source>
</evidence>
<protein>
    <recommendedName>
        <fullName evidence="5 13">Pantothenate synthetase</fullName>
        <shortName evidence="13">PS</shortName>
        <ecNumber evidence="4 13">6.3.2.1</ecNumber>
    </recommendedName>
    <alternativeName>
        <fullName evidence="13">Pantoate--beta-alanine ligase</fullName>
    </alternativeName>
    <alternativeName>
        <fullName evidence="13">Pantoate-activating enzyme</fullName>
    </alternativeName>
</protein>
<comment type="subcellular location">
    <subcellularLocation>
        <location evidence="1 13">Cytoplasm</location>
    </subcellularLocation>
</comment>
<evidence type="ECO:0000256" key="1">
    <source>
        <dbReference type="ARBA" id="ARBA00004496"/>
    </source>
</evidence>
<evidence type="ECO:0000313" key="14">
    <source>
        <dbReference type="EMBL" id="XBV84364.1"/>
    </source>
</evidence>
<feature type="binding site" evidence="13">
    <location>
        <position position="69"/>
    </location>
    <ligand>
        <name>(R)-pantoate</name>
        <dbReference type="ChEBI" id="CHEBI:15980"/>
    </ligand>
</feature>
<evidence type="ECO:0000256" key="4">
    <source>
        <dbReference type="ARBA" id="ARBA00012219"/>
    </source>
</evidence>
<keyword evidence="10 13" id="KW-0067">ATP-binding</keyword>
<dbReference type="Gene3D" id="3.30.1300.10">
    <property type="entry name" value="Pantoate-beta-alanine ligase, C-terminal domain"/>
    <property type="match status" value="1"/>
</dbReference>
<dbReference type="HAMAP" id="MF_00158">
    <property type="entry name" value="PanC"/>
    <property type="match status" value="1"/>
</dbReference>
<comment type="function">
    <text evidence="12 13">Catalyzes the condensation of pantoate with beta-alanine in an ATP-dependent reaction via a pantoyl-adenylate intermediate.</text>
</comment>
<sequence>MTEPTPGLPQAEPQLIRTVADLRSALHGHASVGLVPTMGYLHQGHAQLIRQARAENRLVVVSVFVNPLQFGAGEDLSRYPRDLDHDLRLAGAAGAQLLFAPTPEQMYPDGFVTQVQVGGLAGRLEGASRPGHFDGVATVVLKLLNLVQPQRAYFGEKDWQQLAVVRRMVQDLNHPAQIVGVPTVREPTGLALSSRNSYLSPEQRARAAVLSAGLRAVQAAWAAGERQPEALLQAGLWALQQEPELQLDYLSVVDAELNVLAQLGSSVPSSEQTAATSVLHNTDMTTATAAAARLLIAARMFGVRLIDNMPLIPVQP</sequence>
<dbReference type="InterPro" id="IPR003721">
    <property type="entry name" value="Pantoate_ligase"/>
</dbReference>
<comment type="similarity">
    <text evidence="3 13">Belongs to the pantothenate synthetase family.</text>
</comment>
<feature type="binding site" evidence="13">
    <location>
        <begin position="38"/>
        <end position="45"/>
    </location>
    <ligand>
        <name>ATP</name>
        <dbReference type="ChEBI" id="CHEBI:30616"/>
    </ligand>
</feature>
<feature type="binding site" evidence="13">
    <location>
        <begin position="192"/>
        <end position="195"/>
    </location>
    <ligand>
        <name>ATP</name>
        <dbReference type="ChEBI" id="CHEBI:30616"/>
    </ligand>
</feature>
<proteinExistence type="inferred from homology"/>
<dbReference type="GO" id="GO:0005524">
    <property type="term" value="F:ATP binding"/>
    <property type="evidence" value="ECO:0007669"/>
    <property type="project" value="UniProtKB-KW"/>
</dbReference>